<keyword evidence="1" id="KW-0812">Transmembrane</keyword>
<keyword evidence="1" id="KW-1133">Transmembrane helix</keyword>
<dbReference type="AlphaFoldDB" id="A0A0D1KE49"/>
<evidence type="ECO:0000256" key="1">
    <source>
        <dbReference type="SAM" id="Phobius"/>
    </source>
</evidence>
<dbReference type="PATRIC" id="fig|1423.173.peg.4954"/>
<gene>
    <name evidence="2" type="ORF">SC09_contig8orf00155</name>
</gene>
<protein>
    <submittedName>
        <fullName evidence="2">Uncharacterized protein</fullName>
    </submittedName>
</protein>
<accession>A0A0D1KE49</accession>
<sequence length="45" mass="5201">MAFVFNNWRRFTPISKFLLFSLILTLFFVGNIVNYVVKSVSSLGN</sequence>
<keyword evidence="1" id="KW-0472">Membrane</keyword>
<dbReference type="Proteomes" id="UP000032247">
    <property type="component" value="Unassembled WGS sequence"/>
</dbReference>
<comment type="caution">
    <text evidence="2">The sequence shown here is derived from an EMBL/GenBank/DDBJ whole genome shotgun (WGS) entry which is preliminary data.</text>
</comment>
<organism evidence="2 3">
    <name type="scientific">Bacillus subtilis</name>
    <dbReference type="NCBI Taxonomy" id="1423"/>
    <lineage>
        <taxon>Bacteria</taxon>
        <taxon>Bacillati</taxon>
        <taxon>Bacillota</taxon>
        <taxon>Bacilli</taxon>
        <taxon>Bacillales</taxon>
        <taxon>Bacillaceae</taxon>
        <taxon>Bacillus</taxon>
    </lineage>
</organism>
<name>A0A0D1KE49_BACIU</name>
<evidence type="ECO:0000313" key="3">
    <source>
        <dbReference type="Proteomes" id="UP000032247"/>
    </source>
</evidence>
<proteinExistence type="predicted"/>
<dbReference type="EMBL" id="JXBC01000014">
    <property type="protein sequence ID" value="KIU04497.1"/>
    <property type="molecule type" value="Genomic_DNA"/>
</dbReference>
<feature type="transmembrane region" description="Helical" evidence="1">
    <location>
        <begin position="17"/>
        <end position="37"/>
    </location>
</feature>
<reference evidence="2 3" key="1">
    <citation type="submission" date="2014-12" db="EMBL/GenBank/DDBJ databases">
        <title>Comparative genome analysis of Bacillus coagulans HM-08, Clostridium butyricum HM-68, Bacillus subtilis HM-66 and Bacillus licheniformis BL-09.</title>
        <authorList>
            <person name="Zhang H."/>
        </authorList>
    </citation>
    <scope>NUCLEOTIDE SEQUENCE [LARGE SCALE GENOMIC DNA]</scope>
    <source>
        <strain evidence="2 3">HM-66</strain>
    </source>
</reference>
<evidence type="ECO:0000313" key="2">
    <source>
        <dbReference type="EMBL" id="KIU04497.1"/>
    </source>
</evidence>